<evidence type="ECO:0000313" key="14">
    <source>
        <dbReference type="WBParaSite" id="ECPE_0000352401-mRNA-1"/>
    </source>
</evidence>
<dbReference type="InterPro" id="IPR002126">
    <property type="entry name" value="Cadherin-like_dom"/>
</dbReference>
<proteinExistence type="predicted"/>
<dbReference type="Gene3D" id="2.60.40.60">
    <property type="entry name" value="Cadherins"/>
    <property type="match status" value="6"/>
</dbReference>
<accession>A0A183A986</accession>
<dbReference type="EMBL" id="UZAN01040462">
    <property type="protein sequence ID" value="VDP69737.1"/>
    <property type="molecule type" value="Genomic_DNA"/>
</dbReference>
<dbReference type="WBParaSite" id="ECPE_0000352401-mRNA-1">
    <property type="protein sequence ID" value="ECPE_0000352401-mRNA-1"/>
    <property type="gene ID" value="ECPE_0000352401"/>
</dbReference>
<dbReference type="Proteomes" id="UP000272942">
    <property type="component" value="Unassembled WGS sequence"/>
</dbReference>
<evidence type="ECO:0000256" key="4">
    <source>
        <dbReference type="ARBA" id="ARBA00022837"/>
    </source>
</evidence>
<feature type="domain" description="Cadherin" evidence="11">
    <location>
        <begin position="288"/>
        <end position="415"/>
    </location>
</feature>
<feature type="domain" description="Cadherin" evidence="11">
    <location>
        <begin position="657"/>
        <end position="822"/>
    </location>
</feature>
<dbReference type="CDD" id="cd11304">
    <property type="entry name" value="Cadherin_repeat"/>
    <property type="match status" value="6"/>
</dbReference>
<keyword evidence="4 9" id="KW-0106">Calcium</keyword>
<dbReference type="OrthoDB" id="6252479at2759"/>
<reference evidence="14" key="1">
    <citation type="submission" date="2016-06" db="UniProtKB">
        <authorList>
            <consortium name="WormBaseParasite"/>
        </authorList>
    </citation>
    <scope>IDENTIFICATION</scope>
</reference>
<dbReference type="PROSITE" id="PS00232">
    <property type="entry name" value="CADHERIN_1"/>
    <property type="match status" value="1"/>
</dbReference>
<dbReference type="SUPFAM" id="SSF49313">
    <property type="entry name" value="Cadherin-like"/>
    <property type="match status" value="5"/>
</dbReference>
<feature type="signal peptide" evidence="10">
    <location>
        <begin position="1"/>
        <end position="16"/>
    </location>
</feature>
<keyword evidence="13" id="KW-1185">Reference proteome</keyword>
<evidence type="ECO:0000256" key="10">
    <source>
        <dbReference type="SAM" id="SignalP"/>
    </source>
</evidence>
<feature type="domain" description="Cadherin" evidence="11">
    <location>
        <begin position="16"/>
        <end position="144"/>
    </location>
</feature>
<evidence type="ECO:0000256" key="1">
    <source>
        <dbReference type="ARBA" id="ARBA00004167"/>
    </source>
</evidence>
<feature type="domain" description="Cadherin" evidence="11">
    <location>
        <begin position="220"/>
        <end position="287"/>
    </location>
</feature>
<dbReference type="GO" id="GO:0005886">
    <property type="term" value="C:plasma membrane"/>
    <property type="evidence" value="ECO:0007669"/>
    <property type="project" value="InterPro"/>
</dbReference>
<dbReference type="InterPro" id="IPR050174">
    <property type="entry name" value="Protocadherin/Cadherin-CA"/>
</dbReference>
<evidence type="ECO:0000313" key="12">
    <source>
        <dbReference type="EMBL" id="VDP69737.1"/>
    </source>
</evidence>
<comment type="subcellular location">
    <subcellularLocation>
        <location evidence="1">Membrane</location>
        <topology evidence="1">Single-pass membrane protein</topology>
    </subcellularLocation>
</comment>
<evidence type="ECO:0000256" key="7">
    <source>
        <dbReference type="ARBA" id="ARBA00023136"/>
    </source>
</evidence>
<protein>
    <submittedName>
        <fullName evidence="14">Protocadherin-11 Y-linked</fullName>
    </submittedName>
</protein>
<dbReference type="InterPro" id="IPR015919">
    <property type="entry name" value="Cadherin-like_sf"/>
</dbReference>
<evidence type="ECO:0000259" key="11">
    <source>
        <dbReference type="PROSITE" id="PS50268"/>
    </source>
</evidence>
<feature type="domain" description="Cadherin" evidence="11">
    <location>
        <begin position="439"/>
        <end position="545"/>
    </location>
</feature>
<keyword evidence="10" id="KW-0732">Signal</keyword>
<keyword evidence="5" id="KW-0130">Cell adhesion</keyword>
<reference evidence="12 13" key="2">
    <citation type="submission" date="2018-11" db="EMBL/GenBank/DDBJ databases">
        <authorList>
            <consortium name="Pathogen Informatics"/>
        </authorList>
    </citation>
    <scope>NUCLEOTIDE SEQUENCE [LARGE SCALE GENOMIC DNA]</scope>
    <source>
        <strain evidence="12 13">Egypt</strain>
    </source>
</reference>
<evidence type="ECO:0000256" key="9">
    <source>
        <dbReference type="PROSITE-ProRule" id="PRU00043"/>
    </source>
</evidence>
<dbReference type="FunFam" id="2.60.40.60:FF:000020">
    <property type="entry name" value="Dachsous cadherin-related 1b"/>
    <property type="match status" value="1"/>
</dbReference>
<dbReference type="PROSITE" id="PS50268">
    <property type="entry name" value="CADHERIN_2"/>
    <property type="match status" value="6"/>
</dbReference>
<name>A0A183A986_9TREM</name>
<dbReference type="SMART" id="SM00112">
    <property type="entry name" value="CA"/>
    <property type="match status" value="5"/>
</dbReference>
<dbReference type="PANTHER" id="PTHR24028">
    <property type="entry name" value="CADHERIN-87A"/>
    <property type="match status" value="1"/>
</dbReference>
<dbReference type="InterPro" id="IPR013164">
    <property type="entry name" value="Cadherin_N"/>
</dbReference>
<feature type="chain" id="PRO_5043137933" evidence="10">
    <location>
        <begin position="17"/>
        <end position="869"/>
    </location>
</feature>
<keyword evidence="6" id="KW-1133">Transmembrane helix</keyword>
<dbReference type="PANTHER" id="PTHR24028:SF146">
    <property type="entry name" value="CADHERIN 96CB, ISOFORM D-RELATED"/>
    <property type="match status" value="1"/>
</dbReference>
<dbReference type="AlphaFoldDB" id="A0A183A986"/>
<keyword evidence="7" id="KW-0472">Membrane</keyword>
<evidence type="ECO:0000256" key="8">
    <source>
        <dbReference type="ARBA" id="ARBA00023180"/>
    </source>
</evidence>
<evidence type="ECO:0000256" key="3">
    <source>
        <dbReference type="ARBA" id="ARBA00022737"/>
    </source>
</evidence>
<dbReference type="Pfam" id="PF08266">
    <property type="entry name" value="Cadherin_2"/>
    <property type="match status" value="1"/>
</dbReference>
<organism evidence="14">
    <name type="scientific">Echinostoma caproni</name>
    <dbReference type="NCBI Taxonomy" id="27848"/>
    <lineage>
        <taxon>Eukaryota</taxon>
        <taxon>Metazoa</taxon>
        <taxon>Spiralia</taxon>
        <taxon>Lophotrochozoa</taxon>
        <taxon>Platyhelminthes</taxon>
        <taxon>Trematoda</taxon>
        <taxon>Digenea</taxon>
        <taxon>Plagiorchiida</taxon>
        <taxon>Echinostomata</taxon>
        <taxon>Echinostomatoidea</taxon>
        <taxon>Echinostomatidae</taxon>
        <taxon>Echinostoma</taxon>
    </lineage>
</organism>
<evidence type="ECO:0000313" key="13">
    <source>
        <dbReference type="Proteomes" id="UP000272942"/>
    </source>
</evidence>
<gene>
    <name evidence="12" type="ORF">ECPE_LOCUS3521</name>
</gene>
<keyword evidence="3" id="KW-0677">Repeat</keyword>
<keyword evidence="8" id="KW-0325">Glycoprotein</keyword>
<keyword evidence="2" id="KW-0812">Transmembrane</keyword>
<evidence type="ECO:0000256" key="5">
    <source>
        <dbReference type="ARBA" id="ARBA00022889"/>
    </source>
</evidence>
<dbReference type="GO" id="GO:0007156">
    <property type="term" value="P:homophilic cell adhesion via plasma membrane adhesion molecules"/>
    <property type="evidence" value="ECO:0007669"/>
    <property type="project" value="InterPro"/>
</dbReference>
<dbReference type="Pfam" id="PF00028">
    <property type="entry name" value="Cadherin"/>
    <property type="match status" value="2"/>
</dbReference>
<sequence>MFIMLIVTALTPTADATQTIRFEMEEERPNGYLVGLLIKHLPDAILTGPGQLTFRTIQDGHAHLFTLGPTDGRIQVAHRIDREELCPDSNEPRDTLQIKPECLLTFSVNLLRLNTVGTDIVDILRIIILLHDIDDNVCFFTPSHQQLIKIPENMPPNMLSNIPLHAPCDLDTGPGNGIEQSFIRLIFPTTFTSTTSAFSSPNSFASMSSLSGALSEKPPFVLNMNRTGLITKPFALFLVPQQMFDYEQTSHYELLVEASGANRSEQRSCRLKITVQIVDQNDFAPRFIQNHSVIKIPETASLNVPIYTLSAVDSDLGPLYSQLIYEFDVHATPAVKARFRIDHRNGSIFLLAPLDYRKQAFYDIPLVVRNPLPQENTESPSRLSEILQTANEARFMDRALLQVQVLDVNDQPPMISVFTPDGGDSISLREHTKDIPLDIAVVTVVDEDTDTGNAINCSLDDSVLGQFRLTPISPVGKQQSFHNKKRDDTPLEVIYKLSALASFDREVTSYVDVKIRCQDEGSPPLRAEHIVHVRVDDINDHPPVLNQTKLRLTVTEDSDPSRKHIGYAVGRIVATDPDIGVNSRLTYELVSRDDNADYFVVDNETGMIRSRGNLDRERQNHFQLEIKVTDGGTPKLTTFGIVDVQILDYNDEAPIFEKQAYEFRITENNGLGELVGNLRASDKDEGTNAIIHFHMEPLTKIGDRYRHTSLTSSAYFEEAAKLPFDLVSYYDTVHGTYEIRIYARQALDRETVNPSDDETSDPLLMRYDHKVGMSNTNVNNGLKANPSYKFWVVGEDAGTPKRRGQSLVQVFIDDMNDELPRFLSPDTNDSLISISYLEKTGHMIRQVSHTYIRGFILPNDSNFKICWFS</sequence>
<dbReference type="InterPro" id="IPR020894">
    <property type="entry name" value="Cadherin_CS"/>
</dbReference>
<evidence type="ECO:0000256" key="2">
    <source>
        <dbReference type="ARBA" id="ARBA00022692"/>
    </source>
</evidence>
<feature type="domain" description="Cadherin" evidence="11">
    <location>
        <begin position="546"/>
        <end position="656"/>
    </location>
</feature>
<dbReference type="GO" id="GO:0005509">
    <property type="term" value="F:calcium ion binding"/>
    <property type="evidence" value="ECO:0007669"/>
    <property type="project" value="UniProtKB-UniRule"/>
</dbReference>
<dbReference type="PRINTS" id="PR00205">
    <property type="entry name" value="CADHERIN"/>
</dbReference>
<evidence type="ECO:0000256" key="6">
    <source>
        <dbReference type="ARBA" id="ARBA00022989"/>
    </source>
</evidence>